<dbReference type="PANTHER" id="PTHR24006">
    <property type="entry name" value="UBIQUITIN CARBOXYL-TERMINAL HYDROLASE"/>
    <property type="match status" value="1"/>
</dbReference>
<proteinExistence type="inferred from homology"/>
<accession>A0AAW1L2N6</accession>
<dbReference type="GO" id="GO:0006508">
    <property type="term" value="P:proteolysis"/>
    <property type="evidence" value="ECO:0007669"/>
    <property type="project" value="UniProtKB-KW"/>
</dbReference>
<evidence type="ECO:0000259" key="4">
    <source>
        <dbReference type="PROSITE" id="PS50235"/>
    </source>
</evidence>
<dbReference type="GO" id="GO:0004843">
    <property type="term" value="F:cysteine-type deubiquitinase activity"/>
    <property type="evidence" value="ECO:0007669"/>
    <property type="project" value="UniProtKB-UniRule"/>
</dbReference>
<protein>
    <recommendedName>
        <fullName evidence="2">Ubiquitin carboxyl-terminal hydrolase</fullName>
        <ecNumber evidence="2">3.4.19.12</ecNumber>
    </recommendedName>
</protein>
<dbReference type="InterPro" id="IPR018200">
    <property type="entry name" value="USP_CS"/>
</dbReference>
<evidence type="ECO:0000256" key="2">
    <source>
        <dbReference type="RuleBase" id="RU366025"/>
    </source>
</evidence>
<dbReference type="PROSITE" id="PS00972">
    <property type="entry name" value="USP_1"/>
    <property type="match status" value="1"/>
</dbReference>
<dbReference type="InterPro" id="IPR050164">
    <property type="entry name" value="Peptidase_C19"/>
</dbReference>
<name>A0AAW1L2N6_SAPOF</name>
<dbReference type="Proteomes" id="UP001443914">
    <property type="component" value="Unassembled WGS sequence"/>
</dbReference>
<dbReference type="FunFam" id="3.90.70.10:FF:000078">
    <property type="entry name" value="Ubiquitin carboxyl-terminal hydrolase 23"/>
    <property type="match status" value="1"/>
</dbReference>
<feature type="compositionally biased region" description="Polar residues" evidence="3">
    <location>
        <begin position="477"/>
        <end position="497"/>
    </location>
</feature>
<keyword evidence="2" id="KW-0378">Hydrolase</keyword>
<dbReference type="EC" id="3.4.19.12" evidence="2"/>
<comment type="catalytic activity">
    <reaction evidence="2">
        <text>Thiol-dependent hydrolysis of ester, thioester, amide, peptide and isopeptide bonds formed by the C-terminal Gly of ubiquitin (a 76-residue protein attached to proteins as an intracellular targeting signal).</text>
        <dbReference type="EC" id="3.4.19.12"/>
    </reaction>
</comment>
<sequence>MASAAAASEKATPSLRKVEFHLARKPESFSLHVNPNFKLETLNPNSPFKSSLVPCSQSSSSSSAASFNSRKSDPSDFFEDAVLAFRMPLRRIGAGLENLGNTCFLNSVIQCLTYTEPLVGYLQSGKHQTTCRVAGFCALCAIQKHVSRALQSSGRSLAPKDLVSHLRCVSRNFRNARQEDAHEYMIHLLESMHKCCLPSGVQAESPGAYEKSLVHRIFGGRLRSQVKCLQCSHCSNTFDPFLDLSLEIVKADSLYKALRHFTAPEQLDGGERQYKCEKCKQKVRALKQLTVSKAPYVLTIHLKRFRSHFSGQKIDKKVQFGSTLDLKPFVTGDYEGDLTYTLYGVLVHAGYSTHSGHYYCFVRTSNGLWYSLDDNRVIQVSERIVMEQKAYMLFYVRDRKKFVSKKAMDMVQKENLITAMRNVANSSVPSANHAAAERNTNEITQSSLSVEPLKDSKSSEIVVQSNSSKSLMEELNHNSGKVLSKPSVSENNNSSIPKPNLDEMIQSTTCVENSLVKISDETTVLVSRPEDKNIRKSDPVLPNEKTTNLNCSTTVASGLGDIAFETVKDKIPVTVTPSNSTIQENAESKKFEDAKVRKSRIKGRRVDKLTSRQDLQRRGLVKTISKSGSLGMHLSTKMLYHAALSLSKKKQCKRVKQQKLTLHKNVLNKETVPMNMKSSISVASTSVEISAGIVNGFCSRDGEKGTSNSPLKKSNVVLKSEAKSSQTILASDKLSKETVSLEAQNVQSQNGILKVTNVGSWGGLEVPSEKSEDNGPEIVTIGHVLDEWDEEYDRGKRKKVRGPRTEFGGPNLFQEISSKKARLQAKKKQRISINEPFRI</sequence>
<comment type="caution">
    <text evidence="5">The sequence shown here is derived from an EMBL/GenBank/DDBJ whole genome shotgun (WGS) entry which is preliminary data.</text>
</comment>
<evidence type="ECO:0000313" key="6">
    <source>
        <dbReference type="Proteomes" id="UP001443914"/>
    </source>
</evidence>
<keyword evidence="2" id="KW-0645">Protease</keyword>
<gene>
    <name evidence="5" type="ORF">RND81_05G201500</name>
</gene>
<dbReference type="PROSITE" id="PS50235">
    <property type="entry name" value="USP_3"/>
    <property type="match status" value="1"/>
</dbReference>
<evidence type="ECO:0000313" key="5">
    <source>
        <dbReference type="EMBL" id="KAK9726244.1"/>
    </source>
</evidence>
<keyword evidence="2" id="KW-0833">Ubl conjugation pathway</keyword>
<dbReference type="SUPFAM" id="SSF54001">
    <property type="entry name" value="Cysteine proteinases"/>
    <property type="match status" value="1"/>
</dbReference>
<dbReference type="GO" id="GO:0005634">
    <property type="term" value="C:nucleus"/>
    <property type="evidence" value="ECO:0007669"/>
    <property type="project" value="TreeGrafter"/>
</dbReference>
<dbReference type="AlphaFoldDB" id="A0AAW1L2N6"/>
<dbReference type="GO" id="GO:0016579">
    <property type="term" value="P:protein deubiquitination"/>
    <property type="evidence" value="ECO:0007669"/>
    <property type="project" value="InterPro"/>
</dbReference>
<feature type="region of interest" description="Disordered" evidence="3">
    <location>
        <begin position="792"/>
        <end position="811"/>
    </location>
</feature>
<dbReference type="InterPro" id="IPR001394">
    <property type="entry name" value="Peptidase_C19_UCH"/>
</dbReference>
<keyword evidence="2" id="KW-0788">Thiol protease</keyword>
<reference evidence="5" key="1">
    <citation type="submission" date="2024-03" db="EMBL/GenBank/DDBJ databases">
        <title>WGS assembly of Saponaria officinalis var. Norfolk2.</title>
        <authorList>
            <person name="Jenkins J."/>
            <person name="Shu S."/>
            <person name="Grimwood J."/>
            <person name="Barry K."/>
            <person name="Goodstein D."/>
            <person name="Schmutz J."/>
            <person name="Leebens-Mack J."/>
            <person name="Osbourn A."/>
        </authorList>
    </citation>
    <scope>NUCLEOTIDE SEQUENCE [LARGE SCALE GENOMIC DNA]</scope>
    <source>
        <strain evidence="5">JIC</strain>
    </source>
</reference>
<dbReference type="CDD" id="cd02661">
    <property type="entry name" value="Peptidase_C19E"/>
    <property type="match status" value="1"/>
</dbReference>
<feature type="compositionally biased region" description="Polar residues" evidence="3">
    <location>
        <begin position="459"/>
        <end position="470"/>
    </location>
</feature>
<organism evidence="5 6">
    <name type="scientific">Saponaria officinalis</name>
    <name type="common">Common soapwort</name>
    <name type="synonym">Lychnis saponaria</name>
    <dbReference type="NCBI Taxonomy" id="3572"/>
    <lineage>
        <taxon>Eukaryota</taxon>
        <taxon>Viridiplantae</taxon>
        <taxon>Streptophyta</taxon>
        <taxon>Embryophyta</taxon>
        <taxon>Tracheophyta</taxon>
        <taxon>Spermatophyta</taxon>
        <taxon>Magnoliopsida</taxon>
        <taxon>eudicotyledons</taxon>
        <taxon>Gunneridae</taxon>
        <taxon>Pentapetalae</taxon>
        <taxon>Caryophyllales</taxon>
        <taxon>Caryophyllaceae</taxon>
        <taxon>Caryophylleae</taxon>
        <taxon>Saponaria</taxon>
    </lineage>
</organism>
<dbReference type="GO" id="GO:0005829">
    <property type="term" value="C:cytosol"/>
    <property type="evidence" value="ECO:0007669"/>
    <property type="project" value="TreeGrafter"/>
</dbReference>
<feature type="region of interest" description="Disordered" evidence="3">
    <location>
        <begin position="433"/>
        <end position="501"/>
    </location>
</feature>
<dbReference type="PROSITE" id="PS00973">
    <property type="entry name" value="USP_2"/>
    <property type="match status" value="1"/>
</dbReference>
<feature type="domain" description="USP" evidence="4">
    <location>
        <begin position="94"/>
        <end position="398"/>
    </location>
</feature>
<dbReference type="EMBL" id="JBDFQZ010000005">
    <property type="protein sequence ID" value="KAK9726244.1"/>
    <property type="molecule type" value="Genomic_DNA"/>
</dbReference>
<dbReference type="Gene3D" id="3.90.70.10">
    <property type="entry name" value="Cysteine proteinases"/>
    <property type="match status" value="1"/>
</dbReference>
<dbReference type="InterPro" id="IPR038765">
    <property type="entry name" value="Papain-like_cys_pep_sf"/>
</dbReference>
<dbReference type="InterPro" id="IPR028889">
    <property type="entry name" value="USP"/>
</dbReference>
<evidence type="ECO:0000256" key="3">
    <source>
        <dbReference type="SAM" id="MobiDB-lite"/>
    </source>
</evidence>
<dbReference type="Pfam" id="PF00443">
    <property type="entry name" value="UCH"/>
    <property type="match status" value="1"/>
</dbReference>
<comment type="function">
    <text evidence="2">Recognizes and hydrolyzes the peptide bond at the C-terminal Gly of ubiquitin. Involved in the processing of poly-ubiquitin precursors as well as that of ubiquitinated proteins.</text>
</comment>
<keyword evidence="6" id="KW-1185">Reference proteome</keyword>
<comment type="similarity">
    <text evidence="1 2">Belongs to the peptidase C19 family.</text>
</comment>
<evidence type="ECO:0000256" key="1">
    <source>
        <dbReference type="ARBA" id="ARBA00009085"/>
    </source>
</evidence>
<dbReference type="PANTHER" id="PTHR24006:SF663">
    <property type="entry name" value="UBIQUITIN CARBOXYL-TERMINAL HYDROLASE 23"/>
    <property type="match status" value="1"/>
</dbReference>